<comment type="caution">
    <text evidence="1">The sequence shown here is derived from an EMBL/GenBank/DDBJ whole genome shotgun (WGS) entry which is preliminary data.</text>
</comment>
<sequence>MLCFEFGGWARRSMKMWRKGGGRRDLSLTTAPGGLWLGSATATTDIRSVEVGSRRKGRREKGGEAGFQFSSLSLSLS</sequence>
<evidence type="ECO:0000313" key="2">
    <source>
        <dbReference type="Proteomes" id="UP001187192"/>
    </source>
</evidence>
<gene>
    <name evidence="1" type="ORF">TIFTF001_028152</name>
</gene>
<accession>A0AA88J0T7</accession>
<dbReference type="Proteomes" id="UP001187192">
    <property type="component" value="Unassembled WGS sequence"/>
</dbReference>
<proteinExistence type="predicted"/>
<evidence type="ECO:0000313" key="1">
    <source>
        <dbReference type="EMBL" id="GMN59060.1"/>
    </source>
</evidence>
<reference evidence="1" key="1">
    <citation type="submission" date="2023-07" db="EMBL/GenBank/DDBJ databases">
        <title>draft genome sequence of fig (Ficus carica).</title>
        <authorList>
            <person name="Takahashi T."/>
            <person name="Nishimura K."/>
        </authorList>
    </citation>
    <scope>NUCLEOTIDE SEQUENCE</scope>
</reference>
<protein>
    <submittedName>
        <fullName evidence="1">Uncharacterized protein</fullName>
    </submittedName>
</protein>
<name>A0AA88J0T7_FICCA</name>
<keyword evidence="2" id="KW-1185">Reference proteome</keyword>
<organism evidence="1 2">
    <name type="scientific">Ficus carica</name>
    <name type="common">Common fig</name>
    <dbReference type="NCBI Taxonomy" id="3494"/>
    <lineage>
        <taxon>Eukaryota</taxon>
        <taxon>Viridiplantae</taxon>
        <taxon>Streptophyta</taxon>
        <taxon>Embryophyta</taxon>
        <taxon>Tracheophyta</taxon>
        <taxon>Spermatophyta</taxon>
        <taxon>Magnoliopsida</taxon>
        <taxon>eudicotyledons</taxon>
        <taxon>Gunneridae</taxon>
        <taxon>Pentapetalae</taxon>
        <taxon>rosids</taxon>
        <taxon>fabids</taxon>
        <taxon>Rosales</taxon>
        <taxon>Moraceae</taxon>
        <taxon>Ficeae</taxon>
        <taxon>Ficus</taxon>
    </lineage>
</organism>
<dbReference type="AlphaFoldDB" id="A0AA88J0T7"/>
<dbReference type="EMBL" id="BTGU01000083">
    <property type="protein sequence ID" value="GMN59060.1"/>
    <property type="molecule type" value="Genomic_DNA"/>
</dbReference>